<feature type="domain" description="YcxB-like C-terminal" evidence="2">
    <location>
        <begin position="110"/>
        <end position="170"/>
    </location>
</feature>
<dbReference type="AlphaFoldDB" id="A0A4Q7N3S2"/>
<dbReference type="Proteomes" id="UP000293874">
    <property type="component" value="Unassembled WGS sequence"/>
</dbReference>
<sequence>MLTLRFNLTREEFLEYNYYTSWSSPDRRAYRIRYFTRVLALYGAVAAGYVYINRFRHDFLVDAFVFGAIGLIYALIVPMLVKRSIKSRVNTMLREPENQHILQTSEITLSQQGIIDKDSASESRYNWEAIVKKVETKDCYYLYTSSYHAILIPMRAVTNAEEKKLLKRLLDQHLPLASELL</sequence>
<comment type="caution">
    <text evidence="3">The sequence shown here is derived from an EMBL/GenBank/DDBJ whole genome shotgun (WGS) entry which is preliminary data.</text>
</comment>
<keyword evidence="4" id="KW-1185">Reference proteome</keyword>
<keyword evidence="1" id="KW-1133">Transmembrane helix</keyword>
<dbReference type="RefSeq" id="WP_130539979.1">
    <property type="nucleotide sequence ID" value="NZ_CP042431.1"/>
</dbReference>
<dbReference type="Pfam" id="PF14317">
    <property type="entry name" value="YcxB"/>
    <property type="match status" value="1"/>
</dbReference>
<evidence type="ECO:0000259" key="2">
    <source>
        <dbReference type="Pfam" id="PF14317"/>
    </source>
</evidence>
<dbReference type="InterPro" id="IPR025588">
    <property type="entry name" value="YcxB-like_C"/>
</dbReference>
<name>A0A4Q7N3S2_9BACT</name>
<feature type="transmembrane region" description="Helical" evidence="1">
    <location>
        <begin position="64"/>
        <end position="81"/>
    </location>
</feature>
<evidence type="ECO:0000256" key="1">
    <source>
        <dbReference type="SAM" id="Phobius"/>
    </source>
</evidence>
<gene>
    <name evidence="3" type="ORF">EV199_1495</name>
</gene>
<feature type="transmembrane region" description="Helical" evidence="1">
    <location>
        <begin position="34"/>
        <end position="52"/>
    </location>
</feature>
<evidence type="ECO:0000313" key="4">
    <source>
        <dbReference type="Proteomes" id="UP000293874"/>
    </source>
</evidence>
<reference evidence="3 4" key="1">
    <citation type="submission" date="2019-02" db="EMBL/GenBank/DDBJ databases">
        <title>Genomic Encyclopedia of Type Strains, Phase IV (KMG-IV): sequencing the most valuable type-strain genomes for metagenomic binning, comparative biology and taxonomic classification.</title>
        <authorList>
            <person name="Goeker M."/>
        </authorList>
    </citation>
    <scope>NUCLEOTIDE SEQUENCE [LARGE SCALE GENOMIC DNA]</scope>
    <source>
        <strain evidence="3 4">DSM 18116</strain>
    </source>
</reference>
<keyword evidence="1" id="KW-0472">Membrane</keyword>
<proteinExistence type="predicted"/>
<accession>A0A4Q7N3S2</accession>
<protein>
    <submittedName>
        <fullName evidence="3">YcxB-like protein</fullName>
    </submittedName>
</protein>
<evidence type="ECO:0000313" key="3">
    <source>
        <dbReference type="EMBL" id="RZS75625.1"/>
    </source>
</evidence>
<dbReference type="EMBL" id="SGXA01000001">
    <property type="protein sequence ID" value="RZS75625.1"/>
    <property type="molecule type" value="Genomic_DNA"/>
</dbReference>
<organism evidence="3 4">
    <name type="scientific">Pseudobacter ginsenosidimutans</name>
    <dbReference type="NCBI Taxonomy" id="661488"/>
    <lineage>
        <taxon>Bacteria</taxon>
        <taxon>Pseudomonadati</taxon>
        <taxon>Bacteroidota</taxon>
        <taxon>Chitinophagia</taxon>
        <taxon>Chitinophagales</taxon>
        <taxon>Chitinophagaceae</taxon>
        <taxon>Pseudobacter</taxon>
    </lineage>
</organism>
<dbReference type="OrthoDB" id="655949at2"/>
<keyword evidence="1" id="KW-0812">Transmembrane</keyword>